<proteinExistence type="predicted"/>
<sequence length="380" mass="44590">MEEIPSEQTTLSDNNILNYISPYFQVSETKYGGNGCFSYNTIPKGEIILISKIPVGSTVSRDFKKEVCNLCFKYDDGRNLKHKLGLPKYNQYLYFCSETCVNTFNEIDPEKLLTKSLLDLDNYYNQGLKKPEVEYSSKPLTESNIENKWQETEIWDNDILKIKSTKWSKFIPRINESEYSEIKYIISILFQMFQSENAEANTEFMKDLNIRESLNFEVKLFDFLQNSETEKYLKFPELLESYVNIFKFVRLTSPIQFQKFINTSTIRSIIGKNLTNAFGIWSITGDSEVDHNINENREFFGFGVFPSASFFNHSCDPNIKKIRKGNELHFQTKREIEPHEELCIDYGNYLDESVEIRRKQLKEWFFDCGCKRCEVELKSG</sequence>
<organism evidence="1 2">
    <name type="scientific">[Candida] jaroonii</name>
    <dbReference type="NCBI Taxonomy" id="467808"/>
    <lineage>
        <taxon>Eukaryota</taxon>
        <taxon>Fungi</taxon>
        <taxon>Dikarya</taxon>
        <taxon>Ascomycota</taxon>
        <taxon>Saccharomycotina</taxon>
        <taxon>Pichiomycetes</taxon>
        <taxon>Debaryomycetaceae</taxon>
        <taxon>Yamadazyma</taxon>
    </lineage>
</organism>
<dbReference type="EMBL" id="CALSDN010000001">
    <property type="protein sequence ID" value="CAH6718405.1"/>
    <property type="molecule type" value="Genomic_DNA"/>
</dbReference>
<protein>
    <submittedName>
        <fullName evidence="1">Uncharacterized protein</fullName>
    </submittedName>
</protein>
<evidence type="ECO:0000313" key="1">
    <source>
        <dbReference type="EMBL" id="CAH6718405.1"/>
    </source>
</evidence>
<accession>A0ACA9Y1G0</accession>
<evidence type="ECO:0000313" key="2">
    <source>
        <dbReference type="Proteomes" id="UP001152531"/>
    </source>
</evidence>
<name>A0ACA9Y1G0_9ASCO</name>
<gene>
    <name evidence="1" type="ORF">CLIB1444_01S05996</name>
</gene>
<keyword evidence="2" id="KW-1185">Reference proteome</keyword>
<comment type="caution">
    <text evidence="1">The sequence shown here is derived from an EMBL/GenBank/DDBJ whole genome shotgun (WGS) entry which is preliminary data.</text>
</comment>
<reference evidence="1" key="1">
    <citation type="submission" date="2022-06" db="EMBL/GenBank/DDBJ databases">
        <authorList>
            <person name="Legras J.-L."/>
            <person name="Devillers H."/>
            <person name="Grondin C."/>
        </authorList>
    </citation>
    <scope>NUCLEOTIDE SEQUENCE</scope>
    <source>
        <strain evidence="1">CLIB 1444</strain>
    </source>
</reference>
<dbReference type="Proteomes" id="UP001152531">
    <property type="component" value="Unassembled WGS sequence"/>
</dbReference>